<dbReference type="InterPro" id="IPR000120">
    <property type="entry name" value="Amidase"/>
</dbReference>
<gene>
    <name evidence="3" type="ORF">J2S62_001744</name>
</gene>
<feature type="domain" description="Amidase" evidence="2">
    <location>
        <begin position="31"/>
        <end position="120"/>
    </location>
</feature>
<feature type="domain" description="Amidase" evidence="2">
    <location>
        <begin position="124"/>
        <end position="371"/>
    </location>
</feature>
<keyword evidence="4" id="KW-1185">Reference proteome</keyword>
<dbReference type="PANTHER" id="PTHR11895:SF7">
    <property type="entry name" value="GLUTAMYL-TRNA(GLN) AMIDOTRANSFERASE SUBUNIT A, MITOCHONDRIAL"/>
    <property type="match status" value="1"/>
</dbReference>
<keyword evidence="3" id="KW-0436">Ligase</keyword>
<evidence type="ECO:0000313" key="4">
    <source>
        <dbReference type="Proteomes" id="UP001183794"/>
    </source>
</evidence>
<dbReference type="EMBL" id="JAVDYJ010000001">
    <property type="protein sequence ID" value="MDR7347487.1"/>
    <property type="molecule type" value="Genomic_DNA"/>
</dbReference>
<dbReference type="Pfam" id="PF01425">
    <property type="entry name" value="Amidase"/>
    <property type="match status" value="2"/>
</dbReference>
<comment type="caution">
    <text evidence="3">The sequence shown here is derived from an EMBL/GenBank/DDBJ whole genome shotgun (WGS) entry which is preliminary data.</text>
</comment>
<comment type="similarity">
    <text evidence="1">Belongs to the amidase family.</text>
</comment>
<dbReference type="Proteomes" id="UP001183794">
    <property type="component" value="Unassembled WGS sequence"/>
</dbReference>
<dbReference type="GO" id="GO:0050567">
    <property type="term" value="F:glutaminyl-tRNA synthase (glutamine-hydrolyzing) activity"/>
    <property type="evidence" value="ECO:0007669"/>
    <property type="project" value="UniProtKB-EC"/>
</dbReference>
<evidence type="ECO:0000313" key="3">
    <source>
        <dbReference type="EMBL" id="MDR7347487.1"/>
    </source>
</evidence>
<proteinExistence type="inferred from homology"/>
<evidence type="ECO:0000259" key="2">
    <source>
        <dbReference type="Pfam" id="PF01425"/>
    </source>
</evidence>
<dbReference type="SUPFAM" id="SSF75304">
    <property type="entry name" value="Amidase signature (AS) enzymes"/>
    <property type="match status" value="1"/>
</dbReference>
<dbReference type="Gene3D" id="3.90.1300.10">
    <property type="entry name" value="Amidase signature (AS) domain"/>
    <property type="match status" value="1"/>
</dbReference>
<dbReference type="EC" id="6.3.5.7" evidence="3"/>
<reference evidence="3 4" key="1">
    <citation type="submission" date="2023-07" db="EMBL/GenBank/DDBJ databases">
        <title>Sequencing the genomes of 1000 actinobacteria strains.</title>
        <authorList>
            <person name="Klenk H.-P."/>
        </authorList>
    </citation>
    <scope>NUCLEOTIDE SEQUENCE [LARGE SCALE GENOMIC DNA]</scope>
    <source>
        <strain evidence="3 4">DSM 22966</strain>
    </source>
</reference>
<dbReference type="RefSeq" id="WP_310173732.1">
    <property type="nucleotide sequence ID" value="NZ_BAABHE010000001.1"/>
</dbReference>
<organism evidence="3 4">
    <name type="scientific">Enteractinococcus fodinae</name>
    <dbReference type="NCBI Taxonomy" id="684663"/>
    <lineage>
        <taxon>Bacteria</taxon>
        <taxon>Bacillati</taxon>
        <taxon>Actinomycetota</taxon>
        <taxon>Actinomycetes</taxon>
        <taxon>Micrococcales</taxon>
        <taxon>Micrococcaceae</taxon>
    </lineage>
</organism>
<dbReference type="InterPro" id="IPR023631">
    <property type="entry name" value="Amidase_dom"/>
</dbReference>
<dbReference type="PANTHER" id="PTHR11895">
    <property type="entry name" value="TRANSAMIDASE"/>
    <property type="match status" value="1"/>
</dbReference>
<dbReference type="InterPro" id="IPR036928">
    <property type="entry name" value="AS_sf"/>
</dbReference>
<sequence>MSLTHLTATEMAAQLRAGDTTAVELVTAHLDAGSDAYAYVNADDALAVAADVDAGKYDHPLAGVPVVLSDVIVTADMPTEAGSDYLAGWVSPYEATVVTRLRAAGLPILGKATVSEFGIGEESGAHQAVSNHQAPFAVVSDTAGTARHIAAKTGVVAVKPTYGAISRYGLVAAVSSMDTITPIARNTADAKALHALLAGPDAQDPTSLHYEWDLDSSSDVAGLTIGVITAQPVDVNDGAWALYQNGLAALEGAGVTTTEVTLESLEQARQATHIIGAAEFSANLAKFDGIRFGNRVTPDNATMQDVIMASRGAGFGYETKRRIILGTQLLSSGTITSHFYPAQRVRTAVINDHNAAFDTVDALAVPAATIQGAEYDSTNPGVGASLAGLPAASVAGVHISAPTYADELVYRISAVVESAGAAS</sequence>
<accession>A0ABU2B1J8</accession>
<dbReference type="EC" id="6.3.5.6" evidence="3"/>
<dbReference type="GO" id="GO:0050566">
    <property type="term" value="F:asparaginyl-tRNA synthase (glutamine-hydrolyzing) activity"/>
    <property type="evidence" value="ECO:0007669"/>
    <property type="project" value="UniProtKB-EC"/>
</dbReference>
<name>A0ABU2B1J8_9MICC</name>
<protein>
    <submittedName>
        <fullName evidence="3">Aspartyl-tRNA(Asn)/glutamyl-tRNA(Gln) amidotransferase subunit A</fullName>
        <ecNumber evidence="3">6.3.5.6</ecNumber>
        <ecNumber evidence="3">6.3.5.7</ecNumber>
    </submittedName>
</protein>
<evidence type="ECO:0000256" key="1">
    <source>
        <dbReference type="ARBA" id="ARBA00009199"/>
    </source>
</evidence>